<keyword evidence="3" id="KW-1185">Reference proteome</keyword>
<dbReference type="SUPFAM" id="SSF57845">
    <property type="entry name" value="B-box zinc-binding domain"/>
    <property type="match status" value="1"/>
</dbReference>
<dbReference type="InterPro" id="IPR011042">
    <property type="entry name" value="6-blade_b-propeller_TolB-like"/>
</dbReference>
<dbReference type="CDD" id="cd05819">
    <property type="entry name" value="NHL"/>
    <property type="match status" value="1"/>
</dbReference>
<accession>A0AA88XN60</accession>
<comment type="caution">
    <text evidence="2">The sequence shown here is derived from an EMBL/GenBank/DDBJ whole genome shotgun (WGS) entry which is preliminary data.</text>
</comment>
<dbReference type="GO" id="GO:0061630">
    <property type="term" value="F:ubiquitin protein ligase activity"/>
    <property type="evidence" value="ECO:0007669"/>
    <property type="project" value="TreeGrafter"/>
</dbReference>
<evidence type="ECO:0000256" key="1">
    <source>
        <dbReference type="SAM" id="Coils"/>
    </source>
</evidence>
<organism evidence="2 3">
    <name type="scientific">Pinctada imbricata</name>
    <name type="common">Atlantic pearl-oyster</name>
    <name type="synonym">Pinctada martensii</name>
    <dbReference type="NCBI Taxonomy" id="66713"/>
    <lineage>
        <taxon>Eukaryota</taxon>
        <taxon>Metazoa</taxon>
        <taxon>Spiralia</taxon>
        <taxon>Lophotrochozoa</taxon>
        <taxon>Mollusca</taxon>
        <taxon>Bivalvia</taxon>
        <taxon>Autobranchia</taxon>
        <taxon>Pteriomorphia</taxon>
        <taxon>Pterioida</taxon>
        <taxon>Pterioidea</taxon>
        <taxon>Pteriidae</taxon>
        <taxon>Pinctada</taxon>
    </lineage>
</organism>
<protein>
    <submittedName>
        <fullName evidence="2">Uncharacterized protein</fullName>
    </submittedName>
</protein>
<proteinExistence type="predicted"/>
<reference evidence="2" key="1">
    <citation type="submission" date="2019-08" db="EMBL/GenBank/DDBJ databases">
        <title>The improved chromosome-level genome for the pearl oyster Pinctada fucata martensii using PacBio sequencing and Hi-C.</title>
        <authorList>
            <person name="Zheng Z."/>
        </authorList>
    </citation>
    <scope>NUCLEOTIDE SEQUENCE</scope>
    <source>
        <strain evidence="2">ZZ-2019</strain>
        <tissue evidence="2">Adductor muscle</tissue>
    </source>
</reference>
<name>A0AA88XN60_PINIB</name>
<keyword evidence="1" id="KW-0175">Coiled coil</keyword>
<dbReference type="Gene3D" id="2.120.10.30">
    <property type="entry name" value="TolB, C-terminal domain"/>
    <property type="match status" value="1"/>
</dbReference>
<evidence type="ECO:0000313" key="2">
    <source>
        <dbReference type="EMBL" id="KAK3088537.1"/>
    </source>
</evidence>
<dbReference type="AlphaFoldDB" id="A0AA88XN60"/>
<sequence>MHKKATKSNSRKDLNSLLTTQQIKLSSYTGELESTSVSQEIPSSARAAEALGSCKIHSGQKYEQCCEKCLIPVCAKCKKELHRSHPCKDIPELIDSLKETLSLELNELRFSVIPCFVETLNDEQNLPEEFKLQVDRVRNKIQAQHQKIAAQNDRLLQESLQALSDLEKKTDTQLLNDETLEKKLSKLLRLSDKYEEQIGTSDFQGFLIFMRERPKIEDLMVLPEATVPQPPTFIPGKIDKENLAKQFGDLQLKEERSDMQKRISKKNILSEPYLLDTIETDVHESLYGLRCTERNRAWIRGSNSVVQMIDKTGKVWDKIDTMDGENEPNDLAISKKGDVVITNWIDNRIQRVASENTPIEMMNTEDWIPRGICFGNDGTFYVTLQRGWEAKVQWNKGLGEAEEDFQYDENGRQYFRLPWQITVNKINGDVCVSDTGRNMVIVLEKTGKLRFFYDGPFTDFHPRDLCTDELGHILVADIDNNSVHIIDETGQFLANLNTRADNLVLPFTLSIDSENNLWIGERDTKKIKVVKYRT</sequence>
<dbReference type="GO" id="GO:0008270">
    <property type="term" value="F:zinc ion binding"/>
    <property type="evidence" value="ECO:0007669"/>
    <property type="project" value="UniProtKB-KW"/>
</dbReference>
<dbReference type="EMBL" id="VSWD01000011">
    <property type="protein sequence ID" value="KAK3088537.1"/>
    <property type="molecule type" value="Genomic_DNA"/>
</dbReference>
<dbReference type="InterPro" id="IPR050952">
    <property type="entry name" value="TRIM-NHL_E3_ligases"/>
</dbReference>
<evidence type="ECO:0000313" key="3">
    <source>
        <dbReference type="Proteomes" id="UP001186944"/>
    </source>
</evidence>
<dbReference type="GO" id="GO:0043161">
    <property type="term" value="P:proteasome-mediated ubiquitin-dependent protein catabolic process"/>
    <property type="evidence" value="ECO:0007669"/>
    <property type="project" value="TreeGrafter"/>
</dbReference>
<dbReference type="PANTHER" id="PTHR24104">
    <property type="entry name" value="E3 UBIQUITIN-PROTEIN LIGASE NHLRC1-RELATED"/>
    <property type="match status" value="1"/>
</dbReference>
<dbReference type="SUPFAM" id="SSF101898">
    <property type="entry name" value="NHL repeat"/>
    <property type="match status" value="1"/>
</dbReference>
<dbReference type="GO" id="GO:0000209">
    <property type="term" value="P:protein polyubiquitination"/>
    <property type="evidence" value="ECO:0007669"/>
    <property type="project" value="TreeGrafter"/>
</dbReference>
<dbReference type="PANTHER" id="PTHR24104:SF25">
    <property type="entry name" value="PROTEIN LIN-41"/>
    <property type="match status" value="1"/>
</dbReference>
<dbReference type="Proteomes" id="UP001186944">
    <property type="component" value="Unassembled WGS sequence"/>
</dbReference>
<feature type="coiled-coil region" evidence="1">
    <location>
        <begin position="134"/>
        <end position="197"/>
    </location>
</feature>
<gene>
    <name evidence="2" type="ORF">FSP39_020271</name>
</gene>
<dbReference type="Gene3D" id="3.30.160.60">
    <property type="entry name" value="Classic Zinc Finger"/>
    <property type="match status" value="1"/>
</dbReference>